<dbReference type="AlphaFoldDB" id="A0A1I6FRJ9"/>
<dbReference type="PANTHER" id="PTHR30086">
    <property type="entry name" value="ARGININE EXPORTER PROTEIN ARGO"/>
    <property type="match status" value="1"/>
</dbReference>
<dbReference type="EMBL" id="FOYO01000001">
    <property type="protein sequence ID" value="SFR32526.1"/>
    <property type="molecule type" value="Genomic_DNA"/>
</dbReference>
<dbReference type="GO" id="GO:0015171">
    <property type="term" value="F:amino acid transmembrane transporter activity"/>
    <property type="evidence" value="ECO:0007669"/>
    <property type="project" value="TreeGrafter"/>
</dbReference>
<keyword evidence="8" id="KW-1185">Reference proteome</keyword>
<dbReference type="PANTHER" id="PTHR30086:SF20">
    <property type="entry name" value="ARGININE EXPORTER PROTEIN ARGO-RELATED"/>
    <property type="match status" value="1"/>
</dbReference>
<evidence type="ECO:0000256" key="4">
    <source>
        <dbReference type="ARBA" id="ARBA00022989"/>
    </source>
</evidence>
<feature type="transmembrane region" description="Helical" evidence="6">
    <location>
        <begin position="112"/>
        <end position="134"/>
    </location>
</feature>
<accession>A0A1I6FRJ9</accession>
<keyword evidence="3 6" id="KW-0812">Transmembrane</keyword>
<feature type="transmembrane region" description="Helical" evidence="6">
    <location>
        <begin position="146"/>
        <end position="170"/>
    </location>
</feature>
<keyword evidence="4 6" id="KW-1133">Transmembrane helix</keyword>
<feature type="transmembrane region" description="Helical" evidence="6">
    <location>
        <begin position="6"/>
        <end position="28"/>
    </location>
</feature>
<proteinExistence type="predicted"/>
<feature type="transmembrane region" description="Helical" evidence="6">
    <location>
        <begin position="70"/>
        <end position="91"/>
    </location>
</feature>
<evidence type="ECO:0000313" key="8">
    <source>
        <dbReference type="Proteomes" id="UP000199658"/>
    </source>
</evidence>
<reference evidence="8" key="1">
    <citation type="submission" date="2016-10" db="EMBL/GenBank/DDBJ databases">
        <authorList>
            <person name="Varghese N."/>
            <person name="Submissions S."/>
        </authorList>
    </citation>
    <scope>NUCLEOTIDE SEQUENCE [LARGE SCALE GENOMIC DNA]</scope>
    <source>
        <strain evidence="8">DSM 26921</strain>
    </source>
</reference>
<protein>
    <submittedName>
        <fullName evidence="7">Threonine/homoserine/homoserine lactone efflux protein</fullName>
    </submittedName>
</protein>
<dbReference type="Proteomes" id="UP000199658">
    <property type="component" value="Unassembled WGS sequence"/>
</dbReference>
<dbReference type="PIRSF" id="PIRSF006324">
    <property type="entry name" value="LeuE"/>
    <property type="match status" value="1"/>
</dbReference>
<feature type="transmembrane region" description="Helical" evidence="6">
    <location>
        <begin position="191"/>
        <end position="212"/>
    </location>
</feature>
<sequence>MTIELWGGFLLVVLILNITPGPDMAYILSRAIAQGAPAGIVSAAGVSVGALFHVVFATIIFALAAQLPDFAFALLLAAGASYLIWLGVSSLREKAEAIVVVPMSDRKAMTRIFLDGVVIDILNPKVALFFLALLPGFMPANNSSPAIWFLGLGVLVVVFSFMIEAVLVMASQKMRTIFAKSTKGQIVLHRIMGVVFIALGLFAFTAVDFGAMI</sequence>
<keyword evidence="2" id="KW-1003">Cell membrane</keyword>
<comment type="subcellular location">
    <subcellularLocation>
        <location evidence="1">Cell membrane</location>
        <topology evidence="1">Multi-pass membrane protein</topology>
    </subcellularLocation>
</comment>
<evidence type="ECO:0000256" key="5">
    <source>
        <dbReference type="ARBA" id="ARBA00023136"/>
    </source>
</evidence>
<gene>
    <name evidence="7" type="ORF">SAMN04488002_0149</name>
</gene>
<dbReference type="Pfam" id="PF01810">
    <property type="entry name" value="LysE"/>
    <property type="match status" value="1"/>
</dbReference>
<dbReference type="RefSeq" id="WP_090211229.1">
    <property type="nucleotide sequence ID" value="NZ_FOYO01000001.1"/>
</dbReference>
<dbReference type="InterPro" id="IPR001123">
    <property type="entry name" value="LeuE-type"/>
</dbReference>
<evidence type="ECO:0000313" key="7">
    <source>
        <dbReference type="EMBL" id="SFR32526.1"/>
    </source>
</evidence>
<dbReference type="STRING" id="670154.SAMN04488002_0149"/>
<evidence type="ECO:0000256" key="2">
    <source>
        <dbReference type="ARBA" id="ARBA00022475"/>
    </source>
</evidence>
<organism evidence="7 8">
    <name type="scientific">Litoreibacter janthinus</name>
    <dbReference type="NCBI Taxonomy" id="670154"/>
    <lineage>
        <taxon>Bacteria</taxon>
        <taxon>Pseudomonadati</taxon>
        <taxon>Pseudomonadota</taxon>
        <taxon>Alphaproteobacteria</taxon>
        <taxon>Rhodobacterales</taxon>
        <taxon>Roseobacteraceae</taxon>
        <taxon>Litoreibacter</taxon>
    </lineage>
</organism>
<evidence type="ECO:0000256" key="6">
    <source>
        <dbReference type="SAM" id="Phobius"/>
    </source>
</evidence>
<keyword evidence="5 6" id="KW-0472">Membrane</keyword>
<dbReference type="GO" id="GO:0005886">
    <property type="term" value="C:plasma membrane"/>
    <property type="evidence" value="ECO:0007669"/>
    <property type="project" value="UniProtKB-SubCell"/>
</dbReference>
<feature type="transmembrane region" description="Helical" evidence="6">
    <location>
        <begin position="40"/>
        <end position="64"/>
    </location>
</feature>
<name>A0A1I6FRJ9_9RHOB</name>
<evidence type="ECO:0000256" key="3">
    <source>
        <dbReference type="ARBA" id="ARBA00022692"/>
    </source>
</evidence>
<dbReference type="OrthoDB" id="9807053at2"/>
<evidence type="ECO:0000256" key="1">
    <source>
        <dbReference type="ARBA" id="ARBA00004651"/>
    </source>
</evidence>